<evidence type="ECO:0000256" key="3">
    <source>
        <dbReference type="ARBA" id="ARBA00010031"/>
    </source>
</evidence>
<keyword evidence="14" id="KW-1185">Reference proteome</keyword>
<evidence type="ECO:0000259" key="12">
    <source>
        <dbReference type="PROSITE" id="PS52012"/>
    </source>
</evidence>
<keyword evidence="5" id="KW-0472">Membrane</keyword>
<keyword evidence="7 9" id="KW-1015">Disulfide bond</keyword>
<dbReference type="GeneID" id="92042895"/>
<feature type="disulfide bond" evidence="9">
    <location>
        <begin position="48"/>
        <end position="55"/>
    </location>
</feature>
<keyword evidence="5" id="KW-0325">Glycoprotein</keyword>
<keyword evidence="4" id="KW-0964">Secreted</keyword>
<dbReference type="PROSITE" id="PS52012">
    <property type="entry name" value="CFEM"/>
    <property type="match status" value="1"/>
</dbReference>
<evidence type="ECO:0000256" key="11">
    <source>
        <dbReference type="SAM" id="SignalP"/>
    </source>
</evidence>
<comment type="caution">
    <text evidence="13">The sequence shown here is derived from an EMBL/GenBank/DDBJ whole genome shotgun (WGS) entry which is preliminary data.</text>
</comment>
<evidence type="ECO:0000256" key="5">
    <source>
        <dbReference type="ARBA" id="ARBA00022622"/>
    </source>
</evidence>
<evidence type="ECO:0000313" key="14">
    <source>
        <dbReference type="Proteomes" id="UP001433268"/>
    </source>
</evidence>
<evidence type="ECO:0000256" key="6">
    <source>
        <dbReference type="ARBA" id="ARBA00022729"/>
    </source>
</evidence>
<reference evidence="13 14" key="1">
    <citation type="submission" date="2023-01" db="EMBL/GenBank/DDBJ databases">
        <title>Analysis of 21 Apiospora genomes using comparative genomics revels a genus with tremendous synthesis potential of carbohydrate active enzymes and secondary metabolites.</title>
        <authorList>
            <person name="Sorensen T."/>
        </authorList>
    </citation>
    <scope>NUCLEOTIDE SEQUENCE [LARGE SCALE GENOMIC DNA]</scope>
    <source>
        <strain evidence="13 14">CBS 114990</strain>
    </source>
</reference>
<dbReference type="EMBL" id="JAQQWN010000005">
    <property type="protein sequence ID" value="KAK8084249.1"/>
    <property type="molecule type" value="Genomic_DNA"/>
</dbReference>
<comment type="similarity">
    <text evidence="3">Belongs to the RBT5 family.</text>
</comment>
<comment type="caution">
    <text evidence="9">Lacks conserved residue(s) required for the propagation of feature annotation.</text>
</comment>
<dbReference type="Proteomes" id="UP001433268">
    <property type="component" value="Unassembled WGS sequence"/>
</dbReference>
<organism evidence="13 14">
    <name type="scientific">Apiospora hydei</name>
    <dbReference type="NCBI Taxonomy" id="1337664"/>
    <lineage>
        <taxon>Eukaryota</taxon>
        <taxon>Fungi</taxon>
        <taxon>Dikarya</taxon>
        <taxon>Ascomycota</taxon>
        <taxon>Pezizomycotina</taxon>
        <taxon>Sordariomycetes</taxon>
        <taxon>Xylariomycetidae</taxon>
        <taxon>Amphisphaeriales</taxon>
        <taxon>Apiosporaceae</taxon>
        <taxon>Apiospora</taxon>
    </lineage>
</organism>
<evidence type="ECO:0000256" key="8">
    <source>
        <dbReference type="ARBA" id="ARBA00023288"/>
    </source>
</evidence>
<dbReference type="Pfam" id="PF05730">
    <property type="entry name" value="CFEM"/>
    <property type="match status" value="1"/>
</dbReference>
<keyword evidence="8" id="KW-0449">Lipoprotein</keyword>
<feature type="signal peptide" evidence="11">
    <location>
        <begin position="1"/>
        <end position="21"/>
    </location>
</feature>
<feature type="binding site" description="axial binding residue" evidence="9">
    <location>
        <position position="52"/>
    </location>
    <ligand>
        <name>heme</name>
        <dbReference type="ChEBI" id="CHEBI:30413"/>
    </ligand>
    <ligandPart>
        <name>Fe</name>
        <dbReference type="ChEBI" id="CHEBI:18248"/>
    </ligandPart>
</feature>
<feature type="compositionally biased region" description="Gly residues" evidence="10">
    <location>
        <begin position="97"/>
        <end position="109"/>
    </location>
</feature>
<evidence type="ECO:0000256" key="1">
    <source>
        <dbReference type="ARBA" id="ARBA00004589"/>
    </source>
</evidence>
<keyword evidence="9" id="KW-0479">Metal-binding</keyword>
<keyword evidence="6 11" id="KW-0732">Signal</keyword>
<dbReference type="RefSeq" id="XP_066668758.1">
    <property type="nucleotide sequence ID" value="XM_066809835.1"/>
</dbReference>
<evidence type="ECO:0000256" key="7">
    <source>
        <dbReference type="ARBA" id="ARBA00023157"/>
    </source>
</evidence>
<accession>A0ABR1WL37</accession>
<dbReference type="InterPro" id="IPR008427">
    <property type="entry name" value="Extracellular_membr_CFEM_dom"/>
</dbReference>
<comment type="subcellular location">
    <subcellularLocation>
        <location evidence="1">Membrane</location>
        <topology evidence="1">Lipid-anchor</topology>
        <topology evidence="1">GPI-anchor</topology>
    </subcellularLocation>
    <subcellularLocation>
        <location evidence="2">Secreted</location>
    </subcellularLocation>
</comment>
<feature type="region of interest" description="Disordered" evidence="10">
    <location>
        <begin position="97"/>
        <end position="130"/>
    </location>
</feature>
<name>A0ABR1WL37_9PEZI</name>
<evidence type="ECO:0000256" key="4">
    <source>
        <dbReference type="ARBA" id="ARBA00022525"/>
    </source>
</evidence>
<feature type="domain" description="CFEM" evidence="12">
    <location>
        <begin position="6"/>
        <end position="118"/>
    </location>
</feature>
<feature type="chain" id="PRO_5045908928" description="CFEM domain-containing protein" evidence="11">
    <location>
        <begin position="22"/>
        <end position="225"/>
    </location>
</feature>
<keyword evidence="5" id="KW-0336">GPI-anchor</keyword>
<feature type="compositionally biased region" description="Gly residues" evidence="10">
    <location>
        <begin position="171"/>
        <end position="193"/>
    </location>
</feature>
<evidence type="ECO:0000256" key="10">
    <source>
        <dbReference type="SAM" id="MobiDB-lite"/>
    </source>
</evidence>
<proteinExistence type="inferred from homology"/>
<feature type="compositionally biased region" description="Polar residues" evidence="10">
    <location>
        <begin position="117"/>
        <end position="126"/>
    </location>
</feature>
<sequence>MRLRRHLVLAAGMMATSITSSNWAEAAGIEMSSCTRSCYAATVYFLGCNPSDVGCACKQQPNLIYYAEPCLAQECRDDDLILALTSITDLCGDAGGGGGGSGSGSGSGTSGKVLPPATQTPTTGSVFSYKVTAPSTPTTIPGTTVGTRTIAPVTIKAQQAPVTVTPPGTGSSSGGSTVGGGSGSNSGGGNGGQEEGKSNGGSVAWHVEIGAVMLGCVGLGAVLVW</sequence>
<evidence type="ECO:0000256" key="2">
    <source>
        <dbReference type="ARBA" id="ARBA00004613"/>
    </source>
</evidence>
<keyword evidence="9" id="KW-0408">Iron</keyword>
<evidence type="ECO:0000256" key="9">
    <source>
        <dbReference type="PROSITE-ProRule" id="PRU01356"/>
    </source>
</evidence>
<protein>
    <recommendedName>
        <fullName evidence="12">CFEM domain-containing protein</fullName>
    </recommendedName>
</protein>
<keyword evidence="9" id="KW-0349">Heme</keyword>
<gene>
    <name evidence="13" type="ORF">PG997_005520</name>
</gene>
<feature type="region of interest" description="Disordered" evidence="10">
    <location>
        <begin position="157"/>
        <end position="200"/>
    </location>
</feature>
<evidence type="ECO:0000313" key="13">
    <source>
        <dbReference type="EMBL" id="KAK8084249.1"/>
    </source>
</evidence>